<evidence type="ECO:0000313" key="3">
    <source>
        <dbReference type="Proteomes" id="UP001338125"/>
    </source>
</evidence>
<accession>A0ABR0SFM6</accession>
<sequence length="179" mass="20280">MDDTLATHLLSSLLPPDLVNLVNKNLLHPNSPGQALYHTVLQNARRVYASLLPLLQPLFDRLLSLLEDNQGYVDVLVPLMVLVTLVFVMNWVRRIIMWCTRLAMRAVFWSCVVALAAWIWNRGVIESARDAAIVGAKVVGYLAVLKDVWLDEYKRYEGAQATGRWDEFSHTRRSTAGGY</sequence>
<evidence type="ECO:0000313" key="2">
    <source>
        <dbReference type="EMBL" id="KAK5990560.1"/>
    </source>
</evidence>
<keyword evidence="1" id="KW-0812">Transmembrane</keyword>
<keyword evidence="3" id="KW-1185">Reference proteome</keyword>
<feature type="transmembrane region" description="Helical" evidence="1">
    <location>
        <begin position="71"/>
        <end position="90"/>
    </location>
</feature>
<organism evidence="2 3">
    <name type="scientific">Cladobotryum mycophilum</name>
    <dbReference type="NCBI Taxonomy" id="491253"/>
    <lineage>
        <taxon>Eukaryota</taxon>
        <taxon>Fungi</taxon>
        <taxon>Dikarya</taxon>
        <taxon>Ascomycota</taxon>
        <taxon>Pezizomycotina</taxon>
        <taxon>Sordariomycetes</taxon>
        <taxon>Hypocreomycetidae</taxon>
        <taxon>Hypocreales</taxon>
        <taxon>Hypocreaceae</taxon>
        <taxon>Cladobotryum</taxon>
    </lineage>
</organism>
<gene>
    <name evidence="2" type="ORF">PT974_08829</name>
</gene>
<reference evidence="2 3" key="1">
    <citation type="submission" date="2024-01" db="EMBL/GenBank/DDBJ databases">
        <title>Complete genome of Cladobotryum mycophilum ATHUM6906.</title>
        <authorList>
            <person name="Christinaki A.C."/>
            <person name="Myridakis A.I."/>
            <person name="Kouvelis V.N."/>
        </authorList>
    </citation>
    <scope>NUCLEOTIDE SEQUENCE [LARGE SCALE GENOMIC DNA]</scope>
    <source>
        <strain evidence="2 3">ATHUM6906</strain>
    </source>
</reference>
<dbReference type="Proteomes" id="UP001338125">
    <property type="component" value="Unassembled WGS sequence"/>
</dbReference>
<evidence type="ECO:0000256" key="1">
    <source>
        <dbReference type="SAM" id="Phobius"/>
    </source>
</evidence>
<proteinExistence type="predicted"/>
<dbReference type="Pfam" id="PF12716">
    <property type="entry name" value="Apq12"/>
    <property type="match status" value="1"/>
</dbReference>
<keyword evidence="1" id="KW-1133">Transmembrane helix</keyword>
<feature type="transmembrane region" description="Helical" evidence="1">
    <location>
        <begin position="102"/>
        <end position="120"/>
    </location>
</feature>
<comment type="caution">
    <text evidence="2">The sequence shown here is derived from an EMBL/GenBank/DDBJ whole genome shotgun (WGS) entry which is preliminary data.</text>
</comment>
<name>A0ABR0SFM6_9HYPO</name>
<keyword evidence="1" id="KW-0472">Membrane</keyword>
<dbReference type="EMBL" id="JAVFKD010000014">
    <property type="protein sequence ID" value="KAK5990560.1"/>
    <property type="molecule type" value="Genomic_DNA"/>
</dbReference>
<dbReference type="InterPro" id="IPR024316">
    <property type="entry name" value="APQ12"/>
</dbReference>
<protein>
    <submittedName>
        <fullName evidence="2">Uncharacterized protein</fullName>
    </submittedName>
</protein>